<comment type="caution">
    <text evidence="1">The sequence shown here is derived from an EMBL/GenBank/DDBJ whole genome shotgun (WGS) entry which is preliminary data.</text>
</comment>
<evidence type="ECO:0000313" key="1">
    <source>
        <dbReference type="EMBL" id="KKK77964.1"/>
    </source>
</evidence>
<sequence>MTTVADQLVTALGKLGEAQELAEKWANHQTKFPDNHACKVAADTLRICGGRLRAVLRGKENDG</sequence>
<reference evidence="1" key="1">
    <citation type="journal article" date="2015" name="Nature">
        <title>Complex archaea that bridge the gap between prokaryotes and eukaryotes.</title>
        <authorList>
            <person name="Spang A."/>
            <person name="Saw J.H."/>
            <person name="Jorgensen S.L."/>
            <person name="Zaremba-Niedzwiedzka K."/>
            <person name="Martijn J."/>
            <person name="Lind A.E."/>
            <person name="van Eijk R."/>
            <person name="Schleper C."/>
            <person name="Guy L."/>
            <person name="Ettema T.J."/>
        </authorList>
    </citation>
    <scope>NUCLEOTIDE SEQUENCE</scope>
</reference>
<gene>
    <name evidence="1" type="ORF">LCGC14_2848300</name>
</gene>
<organism evidence="1">
    <name type="scientific">marine sediment metagenome</name>
    <dbReference type="NCBI Taxonomy" id="412755"/>
    <lineage>
        <taxon>unclassified sequences</taxon>
        <taxon>metagenomes</taxon>
        <taxon>ecological metagenomes</taxon>
    </lineage>
</organism>
<proteinExistence type="predicted"/>
<dbReference type="EMBL" id="LAZR01054705">
    <property type="protein sequence ID" value="KKK77964.1"/>
    <property type="molecule type" value="Genomic_DNA"/>
</dbReference>
<dbReference type="AlphaFoldDB" id="A0A0F9AHJ7"/>
<name>A0A0F9AHJ7_9ZZZZ</name>
<protein>
    <submittedName>
        <fullName evidence="1">Uncharacterized protein</fullName>
    </submittedName>
</protein>
<accession>A0A0F9AHJ7</accession>